<dbReference type="Proteomes" id="UP000033566">
    <property type="component" value="Chromosome"/>
</dbReference>
<dbReference type="EC" id="1.14.14.5" evidence="2"/>
<name>A0A0F6T9A9_9CORY</name>
<keyword evidence="2" id="KW-0560">Oxidoreductase</keyword>
<dbReference type="PANTHER" id="PTHR42847">
    <property type="entry name" value="ALKANESULFONATE MONOOXYGENASE"/>
    <property type="match status" value="1"/>
</dbReference>
<dbReference type="GO" id="GO:0046306">
    <property type="term" value="P:alkanesulfonate catabolic process"/>
    <property type="evidence" value="ECO:0007669"/>
    <property type="project" value="TreeGrafter"/>
</dbReference>
<dbReference type="RefSeq" id="WP_035106113.1">
    <property type="nucleotide sequence ID" value="NZ_CP011311.1"/>
</dbReference>
<dbReference type="AlphaFoldDB" id="A0A0F6T9A9"/>
<dbReference type="Pfam" id="PF00296">
    <property type="entry name" value="Bac_luciferase"/>
    <property type="match status" value="1"/>
</dbReference>
<evidence type="ECO:0000313" key="2">
    <source>
        <dbReference type="EMBL" id="AKE38004.1"/>
    </source>
</evidence>
<organism evidence="2 3">
    <name type="scientific">Corynebacterium camporealensis</name>
    <dbReference type="NCBI Taxonomy" id="161896"/>
    <lineage>
        <taxon>Bacteria</taxon>
        <taxon>Bacillati</taxon>
        <taxon>Actinomycetota</taxon>
        <taxon>Actinomycetes</taxon>
        <taxon>Mycobacteriales</taxon>
        <taxon>Corynebacteriaceae</taxon>
        <taxon>Corynebacterium</taxon>
    </lineage>
</organism>
<reference evidence="2 3" key="1">
    <citation type="journal article" date="2015" name="Genome Announc.">
        <title>Complete Genome Sequence of Corynebacterium camporealensis DSM 44610, Isolated from the Milk of a Manchega Sheep with Subclinical Mastitis.</title>
        <authorList>
            <person name="Ruckert C."/>
            <person name="Albersmeier A."/>
            <person name="Winkler A."/>
            <person name="Tauch A."/>
        </authorList>
    </citation>
    <scope>NUCLEOTIDE SEQUENCE [LARGE SCALE GENOMIC DNA]</scope>
    <source>
        <strain evidence="2 3">DSM 44610</strain>
    </source>
</reference>
<dbReference type="InterPro" id="IPR011251">
    <property type="entry name" value="Luciferase-like_dom"/>
</dbReference>
<dbReference type="STRING" id="161896.UL81_00035"/>
<keyword evidence="3" id="KW-1185">Reference proteome</keyword>
<dbReference type="SUPFAM" id="SSF51679">
    <property type="entry name" value="Bacterial luciferase-like"/>
    <property type="match status" value="1"/>
</dbReference>
<dbReference type="Gene3D" id="3.20.20.30">
    <property type="entry name" value="Luciferase-like domain"/>
    <property type="match status" value="1"/>
</dbReference>
<gene>
    <name evidence="2" type="primary">msuD</name>
    <name evidence="2" type="ORF">UL81_00035</name>
</gene>
<protein>
    <submittedName>
        <fullName evidence="2">Flavin-dependent oxidoreductase, F420-dependent methylene-tetrahydromethanopterin reductase</fullName>
        <ecNumber evidence="2">1.14.14.5</ecNumber>
    </submittedName>
</protein>
<sequence length="396" mass="43424">MNSIKDNNVVLHWFLPTYGDSRGIMSGGHGSGQHRGEREVTFDYLVQLAKAAEHNGFESVLTPTGQWCEDAWLSTAALIGATSRLKFLVALRPGLISPTIIAQLIKTFQDLSGGRLAVNVVVGGEDHEQRSYGDHTTKEERYRRSDEVLQVVDHLLRNPEPIDFAGDHINVEGAALRGQPEVVPSVYFGGSSPVGIEVASRRSDVYLTWGEPVEPAKEKIEKVKAAAEKEGRELEYGIRLHVIARETPELAWAEAQRLIDALDPNTVRSIQEGLARSQSEGQRRMTDLHNQGAGFSKGVDAHEFEIAPNLWAGVGLVRGGAGTALVGSYEEVAQRITDYREAGFKHFILSGYPHLEEAFEVGEGVVPQLQKLGIEVKNHEETKKSSTGTTPFVASR</sequence>
<dbReference type="InterPro" id="IPR050172">
    <property type="entry name" value="SsuD_RutA_monooxygenase"/>
</dbReference>
<dbReference type="PATRIC" id="fig|161896.4.peg.7"/>
<proteinExistence type="predicted"/>
<accession>A0A0F6T9A9</accession>
<evidence type="ECO:0000259" key="1">
    <source>
        <dbReference type="Pfam" id="PF00296"/>
    </source>
</evidence>
<evidence type="ECO:0000313" key="3">
    <source>
        <dbReference type="Proteomes" id="UP000033566"/>
    </source>
</evidence>
<dbReference type="InterPro" id="IPR036661">
    <property type="entry name" value="Luciferase-like_sf"/>
</dbReference>
<dbReference type="PANTHER" id="PTHR42847:SF4">
    <property type="entry name" value="ALKANESULFONATE MONOOXYGENASE-RELATED"/>
    <property type="match status" value="1"/>
</dbReference>
<dbReference type="GO" id="GO:0008726">
    <property type="term" value="F:alkanesulfonate monooxygenase activity"/>
    <property type="evidence" value="ECO:0007669"/>
    <property type="project" value="UniProtKB-EC"/>
</dbReference>
<feature type="domain" description="Luciferase-like" evidence="1">
    <location>
        <begin position="30"/>
        <end position="345"/>
    </location>
</feature>
<dbReference type="CDD" id="cd01094">
    <property type="entry name" value="Alkanesulfonate_monoxygenase"/>
    <property type="match status" value="1"/>
</dbReference>
<dbReference type="HOGENOM" id="CLU_027853_1_0_11"/>
<dbReference type="KEGG" id="ccj:UL81_00035"/>
<dbReference type="EMBL" id="CP011311">
    <property type="protein sequence ID" value="AKE38004.1"/>
    <property type="molecule type" value="Genomic_DNA"/>
</dbReference>